<dbReference type="OrthoDB" id="2133190at2759"/>
<accession>A0A6A6TH67</accession>
<gene>
    <name evidence="3" type="ORF">K491DRAFT_591075</name>
</gene>
<organism evidence="3 4">
    <name type="scientific">Lophiostoma macrostomum CBS 122681</name>
    <dbReference type="NCBI Taxonomy" id="1314788"/>
    <lineage>
        <taxon>Eukaryota</taxon>
        <taxon>Fungi</taxon>
        <taxon>Dikarya</taxon>
        <taxon>Ascomycota</taxon>
        <taxon>Pezizomycotina</taxon>
        <taxon>Dothideomycetes</taxon>
        <taxon>Pleosporomycetidae</taxon>
        <taxon>Pleosporales</taxon>
        <taxon>Lophiostomataceae</taxon>
        <taxon>Lophiostoma</taxon>
    </lineage>
</organism>
<feature type="compositionally biased region" description="Polar residues" evidence="1">
    <location>
        <begin position="1"/>
        <end position="13"/>
    </location>
</feature>
<dbReference type="Proteomes" id="UP000799324">
    <property type="component" value="Unassembled WGS sequence"/>
</dbReference>
<name>A0A6A6TH67_9PLEO</name>
<dbReference type="Pfam" id="PF00010">
    <property type="entry name" value="HLH"/>
    <property type="match status" value="1"/>
</dbReference>
<sequence length="275" mass="30360">MVANTDYSPSTETFPYPDTFDRSYLADGYTSQPDYSLDSFFDQPVSSIEQQPLASFNFSPKSQPLVQPVTESTTPFYPAAPFTGKESYPSNLSIPNPMTVQPAPSDRRLSSPTPSLCGDAASLSPRIVKRESCDESEESTPKRPQRKRGRPRLNRLDSNTSSYSAASALQCQSAARAPHRLPHNQVERKYREGLNAELERLRRAVPTLPQCDDSGAGGDVMGQPKPSKAMILAGAIEYIRRVEDERDDAIAECQALRKKLAGVGNGEQWEWDGQV</sequence>
<keyword evidence="4" id="KW-1185">Reference proteome</keyword>
<dbReference type="InterPro" id="IPR011598">
    <property type="entry name" value="bHLH_dom"/>
</dbReference>
<evidence type="ECO:0000259" key="2">
    <source>
        <dbReference type="PROSITE" id="PS50888"/>
    </source>
</evidence>
<proteinExistence type="predicted"/>
<protein>
    <recommendedName>
        <fullName evidence="2">BHLH domain-containing protein</fullName>
    </recommendedName>
</protein>
<dbReference type="PANTHER" id="PTHR47336:SF2">
    <property type="entry name" value="TRANSCRIPTION FACTOR HMS1-RELATED"/>
    <property type="match status" value="1"/>
</dbReference>
<dbReference type="GO" id="GO:0046983">
    <property type="term" value="F:protein dimerization activity"/>
    <property type="evidence" value="ECO:0007669"/>
    <property type="project" value="InterPro"/>
</dbReference>
<evidence type="ECO:0000313" key="4">
    <source>
        <dbReference type="Proteomes" id="UP000799324"/>
    </source>
</evidence>
<dbReference type="PANTHER" id="PTHR47336">
    <property type="entry name" value="TRANSCRIPTION FACTOR HMS1-RELATED"/>
    <property type="match status" value="1"/>
</dbReference>
<feature type="region of interest" description="Disordered" evidence="1">
    <location>
        <begin position="1"/>
        <end position="28"/>
    </location>
</feature>
<dbReference type="EMBL" id="MU004307">
    <property type="protein sequence ID" value="KAF2659369.1"/>
    <property type="molecule type" value="Genomic_DNA"/>
</dbReference>
<dbReference type="PROSITE" id="PS50888">
    <property type="entry name" value="BHLH"/>
    <property type="match status" value="1"/>
</dbReference>
<dbReference type="SUPFAM" id="SSF47459">
    <property type="entry name" value="HLH, helix-loop-helix DNA-binding domain"/>
    <property type="match status" value="1"/>
</dbReference>
<dbReference type="InterPro" id="IPR036638">
    <property type="entry name" value="HLH_DNA-bd_sf"/>
</dbReference>
<evidence type="ECO:0000256" key="1">
    <source>
        <dbReference type="SAM" id="MobiDB-lite"/>
    </source>
</evidence>
<dbReference type="InterPro" id="IPR052099">
    <property type="entry name" value="Regulatory_TF_Diverse"/>
</dbReference>
<feature type="region of interest" description="Disordered" evidence="1">
    <location>
        <begin position="87"/>
        <end position="167"/>
    </location>
</feature>
<dbReference type="SMART" id="SM00353">
    <property type="entry name" value="HLH"/>
    <property type="match status" value="1"/>
</dbReference>
<dbReference type="AlphaFoldDB" id="A0A6A6TH67"/>
<feature type="compositionally biased region" description="Polar residues" evidence="1">
    <location>
        <begin position="88"/>
        <end position="99"/>
    </location>
</feature>
<reference evidence="3" key="1">
    <citation type="journal article" date="2020" name="Stud. Mycol.">
        <title>101 Dothideomycetes genomes: a test case for predicting lifestyles and emergence of pathogens.</title>
        <authorList>
            <person name="Haridas S."/>
            <person name="Albert R."/>
            <person name="Binder M."/>
            <person name="Bloem J."/>
            <person name="Labutti K."/>
            <person name="Salamov A."/>
            <person name="Andreopoulos B."/>
            <person name="Baker S."/>
            <person name="Barry K."/>
            <person name="Bills G."/>
            <person name="Bluhm B."/>
            <person name="Cannon C."/>
            <person name="Castanera R."/>
            <person name="Culley D."/>
            <person name="Daum C."/>
            <person name="Ezra D."/>
            <person name="Gonzalez J."/>
            <person name="Henrissat B."/>
            <person name="Kuo A."/>
            <person name="Liang C."/>
            <person name="Lipzen A."/>
            <person name="Lutzoni F."/>
            <person name="Magnuson J."/>
            <person name="Mondo S."/>
            <person name="Nolan M."/>
            <person name="Ohm R."/>
            <person name="Pangilinan J."/>
            <person name="Park H.-J."/>
            <person name="Ramirez L."/>
            <person name="Alfaro M."/>
            <person name="Sun H."/>
            <person name="Tritt A."/>
            <person name="Yoshinaga Y."/>
            <person name="Zwiers L.-H."/>
            <person name="Turgeon B."/>
            <person name="Goodwin S."/>
            <person name="Spatafora J."/>
            <person name="Crous P."/>
            <person name="Grigoriev I."/>
        </authorList>
    </citation>
    <scope>NUCLEOTIDE SEQUENCE</scope>
    <source>
        <strain evidence="3">CBS 122681</strain>
    </source>
</reference>
<dbReference type="Gene3D" id="4.10.280.10">
    <property type="entry name" value="Helix-loop-helix DNA-binding domain"/>
    <property type="match status" value="1"/>
</dbReference>
<feature type="domain" description="BHLH" evidence="2">
    <location>
        <begin position="178"/>
        <end position="242"/>
    </location>
</feature>
<dbReference type="CDD" id="cd11395">
    <property type="entry name" value="bHLHzip_SREBP_like"/>
    <property type="match status" value="1"/>
</dbReference>
<evidence type="ECO:0000313" key="3">
    <source>
        <dbReference type="EMBL" id="KAF2659369.1"/>
    </source>
</evidence>
<feature type="compositionally biased region" description="Basic residues" evidence="1">
    <location>
        <begin position="143"/>
        <end position="153"/>
    </location>
</feature>